<dbReference type="InterPro" id="IPR011990">
    <property type="entry name" value="TPR-like_helical_dom_sf"/>
</dbReference>
<comment type="similarity">
    <text evidence="1">Belongs to the proteasome subunit S9 family.</text>
</comment>
<dbReference type="Proteomes" id="UP001470230">
    <property type="component" value="Unassembled WGS sequence"/>
</dbReference>
<feature type="domain" description="PCI" evidence="3">
    <location>
        <begin position="225"/>
        <end position="401"/>
    </location>
</feature>
<dbReference type="InterPro" id="IPR036390">
    <property type="entry name" value="WH_DNA-bd_sf"/>
</dbReference>
<keyword evidence="2 4" id="KW-0647">Proteasome</keyword>
<evidence type="ECO:0000259" key="3">
    <source>
        <dbReference type="PROSITE" id="PS50250"/>
    </source>
</evidence>
<dbReference type="SMART" id="SM00088">
    <property type="entry name" value="PINT"/>
    <property type="match status" value="1"/>
</dbReference>
<accession>A0ABR2HXA6</accession>
<dbReference type="SUPFAM" id="SSF48452">
    <property type="entry name" value="TPR-like"/>
    <property type="match status" value="1"/>
</dbReference>
<dbReference type="Gene3D" id="1.25.40.570">
    <property type="match status" value="1"/>
</dbReference>
<dbReference type="GO" id="GO:0000502">
    <property type="term" value="C:proteasome complex"/>
    <property type="evidence" value="ECO:0007669"/>
    <property type="project" value="UniProtKB-KW"/>
</dbReference>
<sequence length="431" mass="48479">MTDIEFSEELSKIMGNRNQNEANCAAQLEDLIDKIVADSESGEQNNAIFEQTLTSLLSVYTSLGDPIKFQNILTHLTSYFKQVPKARTAKLVRLIIQALRKVPGSQDLQIELCKEWIDWAIKEERTLLRQRLETELAEILLEEKRYQEAIDILSRLTVELRKVDQSQLIEVYLIQSRTFRGLGDFNRAKASLTAARTNATAVYTPPLLQGQLDLESGIIFTEEQDYRTANSYFSEAFDSFSSIGDLRAVSALKYGLLCKILDGRPQECATSYANAAMTLQNIKGGEAVHGSEIEAMLEIAKAAEAKSLSQLNQVMNDRPDDFQKDPVVASNIKNLIDSLEEQHLLRIVKPYSAVELQRIADMIKLPVENIEAKLVQMILDQKLKASINQSDGILNIFEAEEENEILTQSIELISQMDGVVDALYTRCKLPL</sequence>
<comment type="caution">
    <text evidence="4">The sequence shown here is derived from an EMBL/GenBank/DDBJ whole genome shotgun (WGS) entry which is preliminary data.</text>
</comment>
<dbReference type="PROSITE" id="PS50250">
    <property type="entry name" value="PCI"/>
    <property type="match status" value="1"/>
</dbReference>
<reference evidence="4 5" key="1">
    <citation type="submission" date="2024-04" db="EMBL/GenBank/DDBJ databases">
        <title>Tritrichomonas musculus Genome.</title>
        <authorList>
            <person name="Alves-Ferreira E."/>
            <person name="Grigg M."/>
            <person name="Lorenzi H."/>
            <person name="Galac M."/>
        </authorList>
    </citation>
    <scope>NUCLEOTIDE SEQUENCE [LARGE SCALE GENOMIC DNA]</scope>
    <source>
        <strain evidence="4 5">EAF2021</strain>
    </source>
</reference>
<protein>
    <submittedName>
        <fullName evidence="4">26S proteasome non-ATPase regulatory subunit 11</fullName>
    </submittedName>
</protein>
<dbReference type="InterPro" id="IPR000717">
    <property type="entry name" value="PCI_dom"/>
</dbReference>
<evidence type="ECO:0000256" key="1">
    <source>
        <dbReference type="ARBA" id="ARBA00007454"/>
    </source>
</evidence>
<evidence type="ECO:0000256" key="2">
    <source>
        <dbReference type="ARBA" id="ARBA00022942"/>
    </source>
</evidence>
<dbReference type="Pfam" id="PF01399">
    <property type="entry name" value="PCI"/>
    <property type="match status" value="1"/>
</dbReference>
<dbReference type="PANTHER" id="PTHR10678">
    <property type="entry name" value="26S PROTEASOME NON-ATPASE REGULATORY SUBUNIT 11/COP9 SIGNALOSOME COMPLEX SUBUNIT 2"/>
    <property type="match status" value="1"/>
</dbReference>
<proteinExistence type="inferred from homology"/>
<name>A0ABR2HXA6_9EUKA</name>
<evidence type="ECO:0000313" key="4">
    <source>
        <dbReference type="EMBL" id="KAK8854003.1"/>
    </source>
</evidence>
<evidence type="ECO:0000313" key="5">
    <source>
        <dbReference type="Proteomes" id="UP001470230"/>
    </source>
</evidence>
<dbReference type="SMART" id="SM00753">
    <property type="entry name" value="PAM"/>
    <property type="match status" value="1"/>
</dbReference>
<dbReference type="InterPro" id="IPR040773">
    <property type="entry name" value="Rpn6_N"/>
</dbReference>
<gene>
    <name evidence="4" type="ORF">M9Y10_016552</name>
</gene>
<dbReference type="EMBL" id="JAPFFF010000021">
    <property type="protein sequence ID" value="KAK8854003.1"/>
    <property type="molecule type" value="Genomic_DNA"/>
</dbReference>
<dbReference type="SUPFAM" id="SSF46785">
    <property type="entry name" value="Winged helix' DNA-binding domain"/>
    <property type="match status" value="1"/>
</dbReference>
<dbReference type="Pfam" id="PF18055">
    <property type="entry name" value="RPN6_N"/>
    <property type="match status" value="1"/>
</dbReference>
<dbReference type="InterPro" id="IPR050871">
    <property type="entry name" value="26S_Proteasome/COP9_Components"/>
</dbReference>
<keyword evidence="5" id="KW-1185">Reference proteome</keyword>
<organism evidence="4 5">
    <name type="scientific">Tritrichomonas musculus</name>
    <dbReference type="NCBI Taxonomy" id="1915356"/>
    <lineage>
        <taxon>Eukaryota</taxon>
        <taxon>Metamonada</taxon>
        <taxon>Parabasalia</taxon>
        <taxon>Tritrichomonadida</taxon>
        <taxon>Tritrichomonadidae</taxon>
        <taxon>Tritrichomonas</taxon>
    </lineage>
</organism>